<name>A0A166Q294_COLIC</name>
<evidence type="ECO:0000256" key="1">
    <source>
        <dbReference type="ARBA" id="ARBA00006484"/>
    </source>
</evidence>
<accession>A0A166Q294</accession>
<gene>
    <name evidence="3" type="ORF">CI238_01042</name>
</gene>
<dbReference type="InterPro" id="IPR002347">
    <property type="entry name" value="SDR_fam"/>
</dbReference>
<evidence type="ECO:0000313" key="4">
    <source>
        <dbReference type="Proteomes" id="UP000076584"/>
    </source>
</evidence>
<dbReference type="PANTHER" id="PTHR24320:SF272">
    <property type="entry name" value="NAD(P)-BINDING ROSSMANN-FOLD SUPERFAMILY PROTEIN"/>
    <property type="match status" value="1"/>
</dbReference>
<dbReference type="SUPFAM" id="SSF51735">
    <property type="entry name" value="NAD(P)-binding Rossmann-fold domains"/>
    <property type="match status" value="1"/>
</dbReference>
<dbReference type="Gene3D" id="3.40.50.720">
    <property type="entry name" value="NAD(P)-binding Rossmann-like Domain"/>
    <property type="match status" value="1"/>
</dbReference>
<comment type="similarity">
    <text evidence="1">Belongs to the short-chain dehydrogenases/reductases (SDR) family.</text>
</comment>
<dbReference type="STRING" id="1573173.A0A166Q294"/>
<proteinExistence type="inferred from homology"/>
<dbReference type="AlphaFoldDB" id="A0A166Q294"/>
<reference evidence="3 4" key="1">
    <citation type="submission" date="2015-06" db="EMBL/GenBank/DDBJ databases">
        <title>Survival trade-offs in plant roots during colonization by closely related pathogenic and mutualistic fungi.</title>
        <authorList>
            <person name="Hacquard S."/>
            <person name="Kracher B."/>
            <person name="Hiruma K."/>
            <person name="Weinman A."/>
            <person name="Muench P."/>
            <person name="Garrido Oter R."/>
            <person name="Ver Loren van Themaat E."/>
            <person name="Dallerey J.-F."/>
            <person name="Damm U."/>
            <person name="Henrissat B."/>
            <person name="Lespinet O."/>
            <person name="Thon M."/>
            <person name="Kemen E."/>
            <person name="McHardy A.C."/>
            <person name="Schulze-Lefert P."/>
            <person name="O'Connell R.J."/>
        </authorList>
    </citation>
    <scope>NUCLEOTIDE SEQUENCE [LARGE SCALE GENOMIC DNA]</scope>
    <source>
        <strain evidence="3 4">MAFF 238704</strain>
    </source>
</reference>
<comment type="caution">
    <text evidence="3">The sequence shown here is derived from an EMBL/GenBank/DDBJ whole genome shotgun (WGS) entry which is preliminary data.</text>
</comment>
<keyword evidence="4" id="KW-1185">Reference proteome</keyword>
<dbReference type="GO" id="GO:0016491">
    <property type="term" value="F:oxidoreductase activity"/>
    <property type="evidence" value="ECO:0007669"/>
    <property type="project" value="UniProtKB-KW"/>
</dbReference>
<keyword evidence="2" id="KW-0560">Oxidoreductase</keyword>
<evidence type="ECO:0000256" key="2">
    <source>
        <dbReference type="ARBA" id="ARBA00023002"/>
    </source>
</evidence>
<dbReference type="PANTHER" id="PTHR24320">
    <property type="entry name" value="RETINOL DEHYDROGENASE"/>
    <property type="match status" value="1"/>
</dbReference>
<protein>
    <submittedName>
        <fullName evidence="3">Short-chain dehydrogenase</fullName>
    </submittedName>
</protein>
<dbReference type="PRINTS" id="PR00081">
    <property type="entry name" value="GDHRDH"/>
</dbReference>
<dbReference type="EMBL" id="LFIW01002536">
    <property type="protein sequence ID" value="KZL67435.1"/>
    <property type="molecule type" value="Genomic_DNA"/>
</dbReference>
<dbReference type="Pfam" id="PF00106">
    <property type="entry name" value="adh_short"/>
    <property type="match status" value="1"/>
</dbReference>
<evidence type="ECO:0000313" key="3">
    <source>
        <dbReference type="EMBL" id="KZL67435.1"/>
    </source>
</evidence>
<dbReference type="InterPro" id="IPR036291">
    <property type="entry name" value="NAD(P)-bd_dom_sf"/>
</dbReference>
<sequence length="347" mass="37114">MSRYAAAHQNPQGPGDARPTALRIVQDEGLVGNLTGKIIIVTGANQGIGLETARALYATGATILLGVRSLAKGKQAIEDITASEGLGGKGALHLVEMSLDSLESVREGAQDFLAKSGGHLNILILNAGFLPSTKTKTMDGFESAFGTNHLGHFLLFQLLKDALLASATPDFNSRVVAVSSMAHRASEIRFHDFNFDEEGSFETFAAYGQSKTANIYMANEIERRYGSRRLHGLSLHPGAILTNMTQNGTIDVEAIKAQLGEEVFNKMLIGLKSQPQGAATTAYAALSRDWEGKGGRYLTDCTEADPAPAGYTPGSMDPGYAPWAYDEEKVARLWGESCKMVGVEDDV</sequence>
<dbReference type="Proteomes" id="UP000076584">
    <property type="component" value="Unassembled WGS sequence"/>
</dbReference>
<organism evidence="3 4">
    <name type="scientific">Colletotrichum incanum</name>
    <name type="common">Soybean anthracnose fungus</name>
    <dbReference type="NCBI Taxonomy" id="1573173"/>
    <lineage>
        <taxon>Eukaryota</taxon>
        <taxon>Fungi</taxon>
        <taxon>Dikarya</taxon>
        <taxon>Ascomycota</taxon>
        <taxon>Pezizomycotina</taxon>
        <taxon>Sordariomycetes</taxon>
        <taxon>Hypocreomycetidae</taxon>
        <taxon>Glomerellales</taxon>
        <taxon>Glomerellaceae</taxon>
        <taxon>Colletotrichum</taxon>
        <taxon>Colletotrichum spaethianum species complex</taxon>
    </lineage>
</organism>